<proteinExistence type="predicted"/>
<reference evidence="2" key="3">
    <citation type="journal article" date="2017" name="Nature">
        <title>Genome sequence of the progenitor of the wheat D genome Aegilops tauschii.</title>
        <authorList>
            <person name="Luo M.C."/>
            <person name="Gu Y.Q."/>
            <person name="Puiu D."/>
            <person name="Wang H."/>
            <person name="Twardziok S.O."/>
            <person name="Deal K.R."/>
            <person name="Huo N."/>
            <person name="Zhu T."/>
            <person name="Wang L."/>
            <person name="Wang Y."/>
            <person name="McGuire P.E."/>
            <person name="Liu S."/>
            <person name="Long H."/>
            <person name="Ramasamy R.K."/>
            <person name="Rodriguez J.C."/>
            <person name="Van S.L."/>
            <person name="Yuan L."/>
            <person name="Wang Z."/>
            <person name="Xia Z."/>
            <person name="Xiao L."/>
            <person name="Anderson O.D."/>
            <person name="Ouyang S."/>
            <person name="Liang Y."/>
            <person name="Zimin A.V."/>
            <person name="Pertea G."/>
            <person name="Qi P."/>
            <person name="Bennetzen J.L."/>
            <person name="Dai X."/>
            <person name="Dawson M.W."/>
            <person name="Muller H.G."/>
            <person name="Kugler K."/>
            <person name="Rivarola-Duarte L."/>
            <person name="Spannagl M."/>
            <person name="Mayer K.F.X."/>
            <person name="Lu F.H."/>
            <person name="Bevan M.W."/>
            <person name="Leroy P."/>
            <person name="Li P."/>
            <person name="You F.M."/>
            <person name="Sun Q."/>
            <person name="Liu Z."/>
            <person name="Lyons E."/>
            <person name="Wicker T."/>
            <person name="Salzberg S.L."/>
            <person name="Devos K.M."/>
            <person name="Dvorak J."/>
        </authorList>
    </citation>
    <scope>NUCLEOTIDE SEQUENCE [LARGE SCALE GENOMIC DNA]</scope>
    <source>
        <strain evidence="2">cv. AL8/78</strain>
    </source>
</reference>
<feature type="compositionally biased region" description="Basic and acidic residues" evidence="1">
    <location>
        <begin position="354"/>
        <end position="366"/>
    </location>
</feature>
<feature type="compositionally biased region" description="Basic and acidic residues" evidence="1">
    <location>
        <begin position="188"/>
        <end position="203"/>
    </location>
</feature>
<feature type="compositionally biased region" description="Basic residues" evidence="1">
    <location>
        <begin position="344"/>
        <end position="353"/>
    </location>
</feature>
<dbReference type="AlphaFoldDB" id="A0A453E345"/>
<dbReference type="Proteomes" id="UP000015105">
    <property type="component" value="Chromosome 3D"/>
</dbReference>
<evidence type="ECO:0000313" key="3">
    <source>
        <dbReference type="Proteomes" id="UP000015105"/>
    </source>
</evidence>
<reference evidence="3" key="1">
    <citation type="journal article" date="2014" name="Science">
        <title>Ancient hybridizations among the ancestral genomes of bread wheat.</title>
        <authorList>
            <consortium name="International Wheat Genome Sequencing Consortium,"/>
            <person name="Marcussen T."/>
            <person name="Sandve S.R."/>
            <person name="Heier L."/>
            <person name="Spannagl M."/>
            <person name="Pfeifer M."/>
            <person name="Jakobsen K.S."/>
            <person name="Wulff B.B."/>
            <person name="Steuernagel B."/>
            <person name="Mayer K.F."/>
            <person name="Olsen O.A."/>
        </authorList>
    </citation>
    <scope>NUCLEOTIDE SEQUENCE [LARGE SCALE GENOMIC DNA]</scope>
    <source>
        <strain evidence="3">cv. AL8/78</strain>
    </source>
</reference>
<reference evidence="3" key="2">
    <citation type="journal article" date="2017" name="Nat. Plants">
        <title>The Aegilops tauschii genome reveals multiple impacts of transposons.</title>
        <authorList>
            <person name="Zhao G."/>
            <person name="Zou C."/>
            <person name="Li K."/>
            <person name="Wang K."/>
            <person name="Li T."/>
            <person name="Gao L."/>
            <person name="Zhang X."/>
            <person name="Wang H."/>
            <person name="Yang Z."/>
            <person name="Liu X."/>
            <person name="Jiang W."/>
            <person name="Mao L."/>
            <person name="Kong X."/>
            <person name="Jiao Y."/>
            <person name="Jia J."/>
        </authorList>
    </citation>
    <scope>NUCLEOTIDE SEQUENCE [LARGE SCALE GENOMIC DNA]</scope>
    <source>
        <strain evidence="3">cv. AL8/78</strain>
    </source>
</reference>
<feature type="compositionally biased region" description="Gly residues" evidence="1">
    <location>
        <begin position="367"/>
        <end position="378"/>
    </location>
</feature>
<sequence length="387" mass="41829">ISGVAIAPMERMVSFAAHYESRGEDGNKDSCRGRRVYIHELPPRFNADMLGGCASTDGRWPNMCEQVSNAGLGQPLRLVRHAAVRAGRHLPRPHATLRLPHQRLLRGGGGVRPVLRRFRLRAAPLGLRQCHAGRRLARPGALARGPAGVAQGRRPRPLPRGGAHGMGLPAPHLPQPDLGHQPPLPGGRQEHDRACRRVVDRARPRQRRGGALPDLLPPTSRRRRPALAAEDQERRPPVAHVLRGRAAAGRPALHPVADHRPVRRLVRVPAAGLRLWRQPVPHPGGHHAAVPELHLLPPAAGGLVHAAVGVRRHGRRLRARLLPPGVRVSPVPVAPAGRSRHVLGVHTGGRRARREREHRGHAEKDTGSGGAEDAGGGHQARAEAGVR</sequence>
<reference evidence="2" key="5">
    <citation type="journal article" date="2021" name="G3 (Bethesda)">
        <title>Aegilops tauschii genome assembly Aet v5.0 features greater sequence contiguity and improved annotation.</title>
        <authorList>
            <person name="Wang L."/>
            <person name="Zhu T."/>
            <person name="Rodriguez J.C."/>
            <person name="Deal K.R."/>
            <person name="Dubcovsky J."/>
            <person name="McGuire P.E."/>
            <person name="Lux T."/>
            <person name="Spannagl M."/>
            <person name="Mayer K.F.X."/>
            <person name="Baldrich P."/>
            <person name="Meyers B.C."/>
            <person name="Huo N."/>
            <person name="Gu Y.Q."/>
            <person name="Zhou H."/>
            <person name="Devos K.M."/>
            <person name="Bennetzen J.L."/>
            <person name="Unver T."/>
            <person name="Budak H."/>
            <person name="Gulick P.J."/>
            <person name="Galiba G."/>
            <person name="Kalapos B."/>
            <person name="Nelson D.R."/>
            <person name="Li P."/>
            <person name="You F.M."/>
            <person name="Luo M.C."/>
            <person name="Dvorak J."/>
        </authorList>
    </citation>
    <scope>NUCLEOTIDE SEQUENCE [LARGE SCALE GENOMIC DNA]</scope>
    <source>
        <strain evidence="2">cv. AL8/78</strain>
    </source>
</reference>
<dbReference type="Gramene" id="AET3Gv20203100.2">
    <property type="protein sequence ID" value="AET3Gv20203100.2"/>
    <property type="gene ID" value="AET3Gv20203100"/>
</dbReference>
<dbReference type="EnsemblPlants" id="AET3Gv20203100.2">
    <property type="protein sequence ID" value="AET3Gv20203100.2"/>
    <property type="gene ID" value="AET3Gv20203100"/>
</dbReference>
<evidence type="ECO:0000256" key="1">
    <source>
        <dbReference type="SAM" id="MobiDB-lite"/>
    </source>
</evidence>
<feature type="region of interest" description="Disordered" evidence="1">
    <location>
        <begin position="344"/>
        <end position="387"/>
    </location>
</feature>
<accession>A0A453E345</accession>
<keyword evidence="3" id="KW-1185">Reference proteome</keyword>
<feature type="compositionally biased region" description="Low complexity" evidence="1">
    <location>
        <begin position="138"/>
        <end position="148"/>
    </location>
</feature>
<organism evidence="2 3">
    <name type="scientific">Aegilops tauschii subsp. strangulata</name>
    <name type="common">Goatgrass</name>
    <dbReference type="NCBI Taxonomy" id="200361"/>
    <lineage>
        <taxon>Eukaryota</taxon>
        <taxon>Viridiplantae</taxon>
        <taxon>Streptophyta</taxon>
        <taxon>Embryophyta</taxon>
        <taxon>Tracheophyta</taxon>
        <taxon>Spermatophyta</taxon>
        <taxon>Magnoliopsida</taxon>
        <taxon>Liliopsida</taxon>
        <taxon>Poales</taxon>
        <taxon>Poaceae</taxon>
        <taxon>BOP clade</taxon>
        <taxon>Pooideae</taxon>
        <taxon>Triticodae</taxon>
        <taxon>Triticeae</taxon>
        <taxon>Triticinae</taxon>
        <taxon>Aegilops</taxon>
    </lineage>
</organism>
<protein>
    <submittedName>
        <fullName evidence="2">Uncharacterized protein</fullName>
    </submittedName>
</protein>
<feature type="region of interest" description="Disordered" evidence="1">
    <location>
        <begin position="138"/>
        <end position="239"/>
    </location>
</feature>
<reference evidence="2" key="4">
    <citation type="submission" date="2019-03" db="UniProtKB">
        <authorList>
            <consortium name="EnsemblPlants"/>
        </authorList>
    </citation>
    <scope>IDENTIFICATION</scope>
</reference>
<evidence type="ECO:0000313" key="2">
    <source>
        <dbReference type="EnsemblPlants" id="AET3Gv20203100.2"/>
    </source>
</evidence>
<name>A0A453E345_AEGTS</name>